<dbReference type="EMBL" id="JBDPGJ010000003">
    <property type="protein sequence ID" value="MEX0406797.1"/>
    <property type="molecule type" value="Genomic_DNA"/>
</dbReference>
<reference evidence="2 3" key="1">
    <citation type="submission" date="2024-05" db="EMBL/GenBank/DDBJ databases">
        <authorList>
            <person name="Jiang F."/>
        </authorList>
    </citation>
    <scope>NUCLEOTIDE SEQUENCE [LARGE SCALE GENOMIC DNA]</scope>
    <source>
        <strain evidence="2 3">LZ166</strain>
    </source>
</reference>
<gene>
    <name evidence="2" type="ORF">ABGN05_14105</name>
</gene>
<dbReference type="Gene3D" id="3.20.20.450">
    <property type="entry name" value="EAL domain"/>
    <property type="match status" value="1"/>
</dbReference>
<dbReference type="SUPFAM" id="SSF141868">
    <property type="entry name" value="EAL domain-like"/>
    <property type="match status" value="1"/>
</dbReference>
<keyword evidence="3" id="KW-1185">Reference proteome</keyword>
<dbReference type="PROSITE" id="PS50883">
    <property type="entry name" value="EAL"/>
    <property type="match status" value="1"/>
</dbReference>
<dbReference type="RefSeq" id="WP_367954678.1">
    <property type="nucleotide sequence ID" value="NZ_JBDPGJ010000003.1"/>
</dbReference>
<feature type="domain" description="EAL" evidence="1">
    <location>
        <begin position="24"/>
        <end position="129"/>
    </location>
</feature>
<evidence type="ECO:0000313" key="2">
    <source>
        <dbReference type="EMBL" id="MEX0406797.1"/>
    </source>
</evidence>
<evidence type="ECO:0000259" key="1">
    <source>
        <dbReference type="PROSITE" id="PS50883"/>
    </source>
</evidence>
<dbReference type="InterPro" id="IPR001633">
    <property type="entry name" value="EAL_dom"/>
</dbReference>
<protein>
    <recommendedName>
        <fullName evidence="1">EAL domain-containing protein</fullName>
    </recommendedName>
</protein>
<dbReference type="InterPro" id="IPR035919">
    <property type="entry name" value="EAL_sf"/>
</dbReference>
<sequence>MRFAKEATATFSGEHHRLSSRLTSAGIVGNVFDAMDEDRLKLYSREARDLSDPDRSSARVEILVRLLDRNCRLSSPADFVPAAERFVRAALLDRLIAWTALERHGSAVRTGMLSLRFNPSARTLSDPDL</sequence>
<name>A0ABV3SJ72_9HYPH</name>
<comment type="caution">
    <text evidence="2">The sequence shown here is derived from an EMBL/GenBank/DDBJ whole genome shotgun (WGS) entry which is preliminary data.</text>
</comment>
<evidence type="ECO:0000313" key="3">
    <source>
        <dbReference type="Proteomes" id="UP001556692"/>
    </source>
</evidence>
<accession>A0ABV3SJ72</accession>
<proteinExistence type="predicted"/>
<organism evidence="2 3">
    <name type="scientific">Aquibium pacificus</name>
    <dbReference type="NCBI Taxonomy" id="3153579"/>
    <lineage>
        <taxon>Bacteria</taxon>
        <taxon>Pseudomonadati</taxon>
        <taxon>Pseudomonadota</taxon>
        <taxon>Alphaproteobacteria</taxon>
        <taxon>Hyphomicrobiales</taxon>
        <taxon>Phyllobacteriaceae</taxon>
        <taxon>Aquibium</taxon>
    </lineage>
</organism>
<dbReference type="Proteomes" id="UP001556692">
    <property type="component" value="Unassembled WGS sequence"/>
</dbReference>